<accession>A0A0R0D7E7</accession>
<dbReference type="GO" id="GO:0043709">
    <property type="term" value="P:cell adhesion involved in single-species biofilm formation"/>
    <property type="evidence" value="ECO:0007669"/>
    <property type="project" value="TreeGrafter"/>
</dbReference>
<feature type="transmembrane region" description="Helical" evidence="4">
    <location>
        <begin position="153"/>
        <end position="173"/>
    </location>
</feature>
<dbReference type="SUPFAM" id="SSF55073">
    <property type="entry name" value="Nucleotide cyclase"/>
    <property type="match status" value="1"/>
</dbReference>
<feature type="transmembrane region" description="Helical" evidence="4">
    <location>
        <begin position="12"/>
        <end position="31"/>
    </location>
</feature>
<feature type="transmembrane region" description="Helical" evidence="4">
    <location>
        <begin position="58"/>
        <end position="78"/>
    </location>
</feature>
<dbReference type="InterPro" id="IPR050469">
    <property type="entry name" value="Diguanylate_Cyclase"/>
</dbReference>
<dbReference type="EMBL" id="LDJM01000011">
    <property type="protein sequence ID" value="KRG78281.1"/>
    <property type="molecule type" value="Genomic_DNA"/>
</dbReference>
<comment type="caution">
    <text evidence="6">The sequence shown here is derived from an EMBL/GenBank/DDBJ whole genome shotgun (WGS) entry which is preliminary data.</text>
</comment>
<feature type="transmembrane region" description="Helical" evidence="4">
    <location>
        <begin position="119"/>
        <end position="141"/>
    </location>
</feature>
<dbReference type="PANTHER" id="PTHR45138:SF9">
    <property type="entry name" value="DIGUANYLATE CYCLASE DGCM-RELATED"/>
    <property type="match status" value="1"/>
</dbReference>
<feature type="transmembrane region" description="Helical" evidence="4">
    <location>
        <begin position="37"/>
        <end position="53"/>
    </location>
</feature>
<evidence type="ECO:0000313" key="6">
    <source>
        <dbReference type="EMBL" id="KRG78281.1"/>
    </source>
</evidence>
<sequence length="463" mass="49818">MQLFSRSRQPSASLLLGFGLSLLACCLLGIFSRPENMLAVVWISNALLMGWLLRRRRLAGIAGWSCAAAAFISADLVTGSSLELSLHMTAANLLGVAAGYLLLRNSPHFNRLLLGPSSILLLLLASALAALVSALVAMPATRFLLEMDHLQAISYWLSAELVCYMALLPSLLLTANNQPLAPAASLGRLRWAPLATLLASAVLALLIGGPGALVFCVPALLWCALLYPQRLTALCTLVVCIGTLLCIATGQLRLGVSELGLAEVVSLRLGMAMLAVAPLMVSAMSATRERMLKALHHAAAHDALTGILSRAGFFEQIQQQLRDRHRQIGTLMIDIDLFKQINDRYGHASGDRVLSEVAQRLRTSLPESAMIGRLGGEEFAVLLPDADLEQSRQLAETLRQRIDEEPFVLFPGLPPLAVTLSIGVAVLGRHDERHIDTVLHHADKALYRAKGNGRNQVMVAPAA</sequence>
<comment type="catalytic activity">
    <reaction evidence="3">
        <text>2 GTP = 3',3'-c-di-GMP + 2 diphosphate</text>
        <dbReference type="Rhea" id="RHEA:24898"/>
        <dbReference type="ChEBI" id="CHEBI:33019"/>
        <dbReference type="ChEBI" id="CHEBI:37565"/>
        <dbReference type="ChEBI" id="CHEBI:58805"/>
        <dbReference type="EC" id="2.7.7.65"/>
    </reaction>
</comment>
<evidence type="ECO:0000256" key="1">
    <source>
        <dbReference type="ARBA" id="ARBA00001946"/>
    </source>
</evidence>
<dbReference type="EC" id="2.7.7.65" evidence="2"/>
<keyword evidence="7" id="KW-1185">Reference proteome</keyword>
<dbReference type="RefSeq" id="WP_057637079.1">
    <property type="nucleotide sequence ID" value="NZ_LDJM01000011.1"/>
</dbReference>
<feature type="transmembrane region" description="Helical" evidence="4">
    <location>
        <begin position="194"/>
        <end position="221"/>
    </location>
</feature>
<dbReference type="PANTHER" id="PTHR45138">
    <property type="entry name" value="REGULATORY COMPONENTS OF SENSORY TRANSDUCTION SYSTEM"/>
    <property type="match status" value="1"/>
</dbReference>
<dbReference type="STRING" id="336566.ABB30_04280"/>
<feature type="transmembrane region" description="Helical" evidence="4">
    <location>
        <begin position="227"/>
        <end position="247"/>
    </location>
</feature>
<keyword evidence="4" id="KW-1133">Transmembrane helix</keyword>
<proteinExistence type="predicted"/>
<gene>
    <name evidence="6" type="ORF">ABB30_04280</name>
</gene>
<keyword evidence="4" id="KW-0472">Membrane</keyword>
<evidence type="ECO:0000259" key="5">
    <source>
        <dbReference type="PROSITE" id="PS50887"/>
    </source>
</evidence>
<reference evidence="6 7" key="1">
    <citation type="submission" date="2015-05" db="EMBL/GenBank/DDBJ databases">
        <title>Genome sequencing and analysis of members of genus Stenotrophomonas.</title>
        <authorList>
            <person name="Patil P.P."/>
            <person name="Midha S."/>
            <person name="Patil P.B."/>
        </authorList>
    </citation>
    <scope>NUCLEOTIDE SEQUENCE [LARGE SCALE GENOMIC DNA]</scope>
    <source>
        <strain evidence="6 7">DSM 24757</strain>
    </source>
</reference>
<dbReference type="CDD" id="cd01949">
    <property type="entry name" value="GGDEF"/>
    <property type="match status" value="1"/>
</dbReference>
<dbReference type="SMART" id="SM00267">
    <property type="entry name" value="GGDEF"/>
    <property type="match status" value="1"/>
</dbReference>
<dbReference type="Pfam" id="PF00990">
    <property type="entry name" value="GGDEF"/>
    <property type="match status" value="1"/>
</dbReference>
<dbReference type="InterPro" id="IPR000160">
    <property type="entry name" value="GGDEF_dom"/>
</dbReference>
<dbReference type="GO" id="GO:0005886">
    <property type="term" value="C:plasma membrane"/>
    <property type="evidence" value="ECO:0007669"/>
    <property type="project" value="TreeGrafter"/>
</dbReference>
<dbReference type="OrthoDB" id="9812260at2"/>
<name>A0A0R0D7E7_9GAMM</name>
<evidence type="ECO:0000256" key="3">
    <source>
        <dbReference type="ARBA" id="ARBA00034247"/>
    </source>
</evidence>
<comment type="cofactor">
    <cofactor evidence="1">
        <name>Mg(2+)</name>
        <dbReference type="ChEBI" id="CHEBI:18420"/>
    </cofactor>
</comment>
<dbReference type="GO" id="GO:1902201">
    <property type="term" value="P:negative regulation of bacterial-type flagellum-dependent cell motility"/>
    <property type="evidence" value="ECO:0007669"/>
    <property type="project" value="TreeGrafter"/>
</dbReference>
<evidence type="ECO:0000256" key="4">
    <source>
        <dbReference type="SAM" id="Phobius"/>
    </source>
</evidence>
<dbReference type="PROSITE" id="PS50887">
    <property type="entry name" value="GGDEF"/>
    <property type="match status" value="1"/>
</dbReference>
<feature type="transmembrane region" description="Helical" evidence="4">
    <location>
        <begin position="84"/>
        <end position="103"/>
    </location>
</feature>
<dbReference type="PATRIC" id="fig|336566.3.peg.194"/>
<feature type="domain" description="GGDEF" evidence="5">
    <location>
        <begin position="326"/>
        <end position="462"/>
    </location>
</feature>
<protein>
    <recommendedName>
        <fullName evidence="2">diguanylate cyclase</fullName>
        <ecNumber evidence="2">2.7.7.65</ecNumber>
    </recommendedName>
</protein>
<dbReference type="FunFam" id="3.30.70.270:FF:000001">
    <property type="entry name" value="Diguanylate cyclase domain protein"/>
    <property type="match status" value="1"/>
</dbReference>
<dbReference type="AlphaFoldDB" id="A0A0R0D7E7"/>
<organism evidence="6 7">
    <name type="scientific">Stenotrophomonas ginsengisoli</name>
    <dbReference type="NCBI Taxonomy" id="336566"/>
    <lineage>
        <taxon>Bacteria</taxon>
        <taxon>Pseudomonadati</taxon>
        <taxon>Pseudomonadota</taxon>
        <taxon>Gammaproteobacteria</taxon>
        <taxon>Lysobacterales</taxon>
        <taxon>Lysobacteraceae</taxon>
        <taxon>Stenotrophomonas</taxon>
    </lineage>
</organism>
<dbReference type="InterPro" id="IPR029787">
    <property type="entry name" value="Nucleotide_cyclase"/>
</dbReference>
<dbReference type="Gene3D" id="3.30.70.270">
    <property type="match status" value="1"/>
</dbReference>
<dbReference type="InterPro" id="IPR043128">
    <property type="entry name" value="Rev_trsase/Diguanyl_cyclase"/>
</dbReference>
<feature type="transmembrane region" description="Helical" evidence="4">
    <location>
        <begin position="259"/>
        <end position="281"/>
    </location>
</feature>
<keyword evidence="4" id="KW-0812">Transmembrane</keyword>
<evidence type="ECO:0000313" key="7">
    <source>
        <dbReference type="Proteomes" id="UP000050956"/>
    </source>
</evidence>
<evidence type="ECO:0000256" key="2">
    <source>
        <dbReference type="ARBA" id="ARBA00012528"/>
    </source>
</evidence>
<dbReference type="GO" id="GO:0052621">
    <property type="term" value="F:diguanylate cyclase activity"/>
    <property type="evidence" value="ECO:0007669"/>
    <property type="project" value="UniProtKB-EC"/>
</dbReference>
<dbReference type="NCBIfam" id="TIGR00254">
    <property type="entry name" value="GGDEF"/>
    <property type="match status" value="1"/>
</dbReference>
<dbReference type="Proteomes" id="UP000050956">
    <property type="component" value="Unassembled WGS sequence"/>
</dbReference>
<dbReference type="PROSITE" id="PS51257">
    <property type="entry name" value="PROKAR_LIPOPROTEIN"/>
    <property type="match status" value="1"/>
</dbReference>